<keyword evidence="9" id="KW-1185">Reference proteome</keyword>
<organism evidence="8 9">
    <name type="scientific">Lepidopterella palustris CBS 459.81</name>
    <dbReference type="NCBI Taxonomy" id="1314670"/>
    <lineage>
        <taxon>Eukaryota</taxon>
        <taxon>Fungi</taxon>
        <taxon>Dikarya</taxon>
        <taxon>Ascomycota</taxon>
        <taxon>Pezizomycotina</taxon>
        <taxon>Dothideomycetes</taxon>
        <taxon>Pleosporomycetidae</taxon>
        <taxon>Mytilinidiales</taxon>
        <taxon>Argynnaceae</taxon>
        <taxon>Lepidopterella</taxon>
    </lineage>
</organism>
<keyword evidence="7" id="KW-0732">Signal</keyword>
<proteinExistence type="predicted"/>
<keyword evidence="4 6" id="KW-0472">Membrane</keyword>
<keyword evidence="2 6" id="KW-0812">Transmembrane</keyword>
<comment type="subcellular location">
    <subcellularLocation>
        <location evidence="1">Membrane</location>
        <topology evidence="1">Single-pass membrane protein</topology>
    </subcellularLocation>
</comment>
<evidence type="ECO:0000256" key="7">
    <source>
        <dbReference type="SAM" id="SignalP"/>
    </source>
</evidence>
<evidence type="ECO:0000256" key="6">
    <source>
        <dbReference type="SAM" id="Phobius"/>
    </source>
</evidence>
<feature type="region of interest" description="Disordered" evidence="5">
    <location>
        <begin position="418"/>
        <end position="457"/>
    </location>
</feature>
<sequence>MLYSIFVLFQLLSACSSSPALSALDSDAASPTIDFGAASTTFDSAAAFSTKALETFSPYYDSHTRFNETDGGYYPASRYCGTGTSCADACGDEAEACYGVYCYYPNSGETCFADGTGYSCGGGYFETVTGDNNDYCCKSGHTYEECASSLGTELWLVQTNFYPAASSTTRLSMQTEVATAPTEFVSGTTISLFTVVRTSRTRISSAVPTSSSIDNTPLQTPTAAAALHPSSSSSSSMTTGAKIGVGIGVPTAVISLGLLGVFFWLRRRRQQRLEPRRTTHQPPWEVDAQESQLTAVEYERKKNERPPEDDENDMDNNGDSGFHSENRTRSALSSALEVSPLNTNGLSTINTGDSGVASEHAARPARSSPLQVSPLNQNGLSAMPPEMASSPQQNRLSAVSLMSPETMVSPHDCNRLPTVALIPPDRSVSPQISVSPPQSVSSIPVAHTSDLPELVSR</sequence>
<evidence type="ECO:0000256" key="5">
    <source>
        <dbReference type="SAM" id="MobiDB-lite"/>
    </source>
</evidence>
<name>A0A8E2EBK7_9PEZI</name>
<feature type="region of interest" description="Disordered" evidence="5">
    <location>
        <begin position="299"/>
        <end position="381"/>
    </location>
</feature>
<keyword evidence="3 6" id="KW-1133">Transmembrane helix</keyword>
<dbReference type="AlphaFoldDB" id="A0A8E2EBK7"/>
<dbReference type="InterPro" id="IPR051694">
    <property type="entry name" value="Immunoregulatory_rcpt-like"/>
</dbReference>
<dbReference type="EMBL" id="KV744938">
    <property type="protein sequence ID" value="OCK80962.1"/>
    <property type="molecule type" value="Genomic_DNA"/>
</dbReference>
<feature type="compositionally biased region" description="Acidic residues" evidence="5">
    <location>
        <begin position="307"/>
        <end position="316"/>
    </location>
</feature>
<feature type="compositionally biased region" description="Low complexity" evidence="5">
    <location>
        <begin position="427"/>
        <end position="445"/>
    </location>
</feature>
<dbReference type="PANTHER" id="PTHR15549">
    <property type="entry name" value="PAIRED IMMUNOGLOBULIN-LIKE TYPE 2 RECEPTOR"/>
    <property type="match status" value="1"/>
</dbReference>
<feature type="compositionally biased region" description="Polar residues" evidence="5">
    <location>
        <begin position="368"/>
        <end position="380"/>
    </location>
</feature>
<dbReference type="OrthoDB" id="4770059at2759"/>
<gene>
    <name evidence="8" type="ORF">K432DRAFT_451375</name>
</gene>
<dbReference type="GO" id="GO:0016020">
    <property type="term" value="C:membrane"/>
    <property type="evidence" value="ECO:0007669"/>
    <property type="project" value="UniProtKB-SubCell"/>
</dbReference>
<feature type="compositionally biased region" description="Polar residues" evidence="5">
    <location>
        <begin position="340"/>
        <end position="353"/>
    </location>
</feature>
<protein>
    <submittedName>
        <fullName evidence="8">Uncharacterized protein</fullName>
    </submittedName>
</protein>
<evidence type="ECO:0000256" key="1">
    <source>
        <dbReference type="ARBA" id="ARBA00004167"/>
    </source>
</evidence>
<accession>A0A8E2EBK7</accession>
<feature type="transmembrane region" description="Helical" evidence="6">
    <location>
        <begin position="243"/>
        <end position="265"/>
    </location>
</feature>
<dbReference type="Proteomes" id="UP000250266">
    <property type="component" value="Unassembled WGS sequence"/>
</dbReference>
<evidence type="ECO:0000313" key="9">
    <source>
        <dbReference type="Proteomes" id="UP000250266"/>
    </source>
</evidence>
<evidence type="ECO:0000256" key="3">
    <source>
        <dbReference type="ARBA" id="ARBA00022989"/>
    </source>
</evidence>
<evidence type="ECO:0000256" key="2">
    <source>
        <dbReference type="ARBA" id="ARBA00022692"/>
    </source>
</evidence>
<feature type="signal peptide" evidence="7">
    <location>
        <begin position="1"/>
        <end position="17"/>
    </location>
</feature>
<reference evidence="8 9" key="1">
    <citation type="journal article" date="2016" name="Nat. Commun.">
        <title>Ectomycorrhizal ecology is imprinted in the genome of the dominant symbiotic fungus Cenococcum geophilum.</title>
        <authorList>
            <consortium name="DOE Joint Genome Institute"/>
            <person name="Peter M."/>
            <person name="Kohler A."/>
            <person name="Ohm R.A."/>
            <person name="Kuo A."/>
            <person name="Krutzmann J."/>
            <person name="Morin E."/>
            <person name="Arend M."/>
            <person name="Barry K.W."/>
            <person name="Binder M."/>
            <person name="Choi C."/>
            <person name="Clum A."/>
            <person name="Copeland A."/>
            <person name="Grisel N."/>
            <person name="Haridas S."/>
            <person name="Kipfer T."/>
            <person name="LaButti K."/>
            <person name="Lindquist E."/>
            <person name="Lipzen A."/>
            <person name="Maire R."/>
            <person name="Meier B."/>
            <person name="Mihaltcheva S."/>
            <person name="Molinier V."/>
            <person name="Murat C."/>
            <person name="Poggeler S."/>
            <person name="Quandt C.A."/>
            <person name="Sperisen C."/>
            <person name="Tritt A."/>
            <person name="Tisserant E."/>
            <person name="Crous P.W."/>
            <person name="Henrissat B."/>
            <person name="Nehls U."/>
            <person name="Egli S."/>
            <person name="Spatafora J.W."/>
            <person name="Grigoriev I.V."/>
            <person name="Martin F.M."/>
        </authorList>
    </citation>
    <scope>NUCLEOTIDE SEQUENCE [LARGE SCALE GENOMIC DNA]</scope>
    <source>
        <strain evidence="8 9">CBS 459.81</strain>
    </source>
</reference>
<evidence type="ECO:0000256" key="4">
    <source>
        <dbReference type="ARBA" id="ARBA00023136"/>
    </source>
</evidence>
<dbReference type="PANTHER" id="PTHR15549:SF26">
    <property type="entry name" value="AXIAL BUDDING PATTERN PROTEIN 2-RELATED"/>
    <property type="match status" value="1"/>
</dbReference>
<feature type="chain" id="PRO_5033992750" evidence="7">
    <location>
        <begin position="18"/>
        <end position="457"/>
    </location>
</feature>
<dbReference type="GO" id="GO:0071944">
    <property type="term" value="C:cell periphery"/>
    <property type="evidence" value="ECO:0007669"/>
    <property type="project" value="UniProtKB-ARBA"/>
</dbReference>
<evidence type="ECO:0000313" key="8">
    <source>
        <dbReference type="EMBL" id="OCK80962.1"/>
    </source>
</evidence>